<proteinExistence type="predicted"/>
<dbReference type="EMBL" id="QXEV01000021">
    <property type="protein sequence ID" value="RIA73956.1"/>
    <property type="molecule type" value="Genomic_DNA"/>
</dbReference>
<keyword evidence="2" id="KW-1185">Reference proteome</keyword>
<dbReference type="Proteomes" id="UP000266506">
    <property type="component" value="Unassembled WGS sequence"/>
</dbReference>
<gene>
    <name evidence="1" type="ORF">EI71_01537</name>
</gene>
<dbReference type="AlphaFoldDB" id="A0A397RMB3"/>
<accession>A0A397RMB3</accession>
<sequence length="89" mass="10013">MSVTLNQGLRNYQESVTHKIGSLNVTINLCSSAKNSKINANLTKNRFGHLKVGKMGMKNIIRELYKELGYENLQDGIGYILDFGMEFIS</sequence>
<evidence type="ECO:0000313" key="1">
    <source>
        <dbReference type="EMBL" id="RIA73956.1"/>
    </source>
</evidence>
<protein>
    <submittedName>
        <fullName evidence="1">Uncharacterized protein</fullName>
    </submittedName>
</protein>
<organism evidence="1 2">
    <name type="scientific">Anaeroplasma bactoclasticum</name>
    <dbReference type="NCBI Taxonomy" id="2088"/>
    <lineage>
        <taxon>Bacteria</taxon>
        <taxon>Bacillati</taxon>
        <taxon>Mycoplasmatota</taxon>
        <taxon>Mollicutes</taxon>
        <taxon>Anaeroplasmatales</taxon>
        <taxon>Anaeroplasmataceae</taxon>
        <taxon>Anaeroplasma</taxon>
    </lineage>
</organism>
<evidence type="ECO:0000313" key="2">
    <source>
        <dbReference type="Proteomes" id="UP000266506"/>
    </source>
</evidence>
<comment type="caution">
    <text evidence="1">The sequence shown here is derived from an EMBL/GenBank/DDBJ whole genome shotgun (WGS) entry which is preliminary data.</text>
</comment>
<dbReference type="InParanoid" id="A0A397RMB3"/>
<name>A0A397RMB3_9MOLU</name>
<reference evidence="1 2" key="1">
    <citation type="submission" date="2018-08" db="EMBL/GenBank/DDBJ databases">
        <title>Genomic Encyclopedia of Archaeal and Bacterial Type Strains, Phase II (KMG-II): from individual species to whole genera.</title>
        <authorList>
            <person name="Goeker M."/>
        </authorList>
    </citation>
    <scope>NUCLEOTIDE SEQUENCE [LARGE SCALE GENOMIC DNA]</scope>
    <source>
        <strain evidence="1 2">ATCC 27112</strain>
    </source>
</reference>